<organism evidence="2 3">
    <name type="scientific">Puccinia coronata f. sp. avenae</name>
    <dbReference type="NCBI Taxonomy" id="200324"/>
    <lineage>
        <taxon>Eukaryota</taxon>
        <taxon>Fungi</taxon>
        <taxon>Dikarya</taxon>
        <taxon>Basidiomycota</taxon>
        <taxon>Pucciniomycotina</taxon>
        <taxon>Pucciniomycetes</taxon>
        <taxon>Pucciniales</taxon>
        <taxon>Pucciniaceae</taxon>
        <taxon>Puccinia</taxon>
    </lineage>
</organism>
<feature type="compositionally biased region" description="Low complexity" evidence="1">
    <location>
        <begin position="391"/>
        <end position="400"/>
    </location>
</feature>
<dbReference type="AlphaFoldDB" id="A0A2N5U881"/>
<sequence length="586" mass="63953">MISVFLLNGQVILQNASFLKWHEGKGEERSPSPSQYQGLIFYWAPSMNMTVSCVRVSYASAAASCEGNPIDPAEPFRQTDIRAYPLNSWSEPNSGKPPKQATGKDGKVAFMLPRPPHTQKLVSSFLDLPKLRLTNALQAKESLVPPETRRFFSALLVIGLLVPARTGRLSTIDPLPFLTPLVVVLSSPTRHPQVQTSLPNSHSGSVPEPYSPFLKLGRLTLLARIEKVFNPPQGEEKVKELIFHTPASEFVNFTISHNGAPALEMELPPPLRPESIVACSSGSISTRGFPSPESQEGYLRETPVILEAMPKHPNSAGLIRHSSRSMSDKLLLDILPESRTHSLITPSNTRKSQYALVLETSLQPPISPEPTPTFDKSTSTFQQAMHSPNHSMSSTRSAGFSASSCLPQYATVLRPCLGELLTPPLTPPPNVPLPPIPTASPSTTRPDRTHSLSVMPRSHSANGILRKSPYPQEIPSDVSETVPAAINRPRSKSSPLRSEVKRASCLAPPPPARKLRFLSPPQSFIISDSGITDDTNPTSEEGEQNSIPIALFECSYSPPTPPPIIHNFIEQQYLPSTEPSAQQLSH</sequence>
<protein>
    <submittedName>
        <fullName evidence="2">Uncharacterized protein</fullName>
    </submittedName>
</protein>
<evidence type="ECO:0000256" key="1">
    <source>
        <dbReference type="SAM" id="MobiDB-lite"/>
    </source>
</evidence>
<dbReference type="Proteomes" id="UP000235388">
    <property type="component" value="Unassembled WGS sequence"/>
</dbReference>
<feature type="region of interest" description="Disordered" evidence="1">
    <location>
        <begin position="86"/>
        <end position="105"/>
    </location>
</feature>
<feature type="compositionally biased region" description="Polar residues" evidence="1">
    <location>
        <begin position="374"/>
        <end position="390"/>
    </location>
</feature>
<name>A0A2N5U881_9BASI</name>
<accession>A0A2N5U881</accession>
<dbReference type="OrthoDB" id="2506393at2759"/>
<reference evidence="2 3" key="1">
    <citation type="submission" date="2017-11" db="EMBL/GenBank/DDBJ databases">
        <title>De novo assembly and phasing of dikaryotic genomes from two isolates of Puccinia coronata f. sp. avenae, the causal agent of oat crown rust.</title>
        <authorList>
            <person name="Miller M.E."/>
            <person name="Zhang Y."/>
            <person name="Omidvar V."/>
            <person name="Sperschneider J."/>
            <person name="Schwessinger B."/>
            <person name="Raley C."/>
            <person name="Palmer J.M."/>
            <person name="Garnica D."/>
            <person name="Upadhyaya N."/>
            <person name="Rathjen J."/>
            <person name="Taylor J.M."/>
            <person name="Park R.F."/>
            <person name="Dodds P.N."/>
            <person name="Hirsch C.D."/>
            <person name="Kianian S.F."/>
            <person name="Figueroa M."/>
        </authorList>
    </citation>
    <scope>NUCLEOTIDE SEQUENCE [LARGE SCALE GENOMIC DNA]</scope>
    <source>
        <strain evidence="2">12NC29</strain>
    </source>
</reference>
<feature type="region of interest" description="Disordered" evidence="1">
    <location>
        <begin position="426"/>
        <end position="517"/>
    </location>
</feature>
<proteinExistence type="predicted"/>
<evidence type="ECO:0000313" key="2">
    <source>
        <dbReference type="EMBL" id="PLW33945.1"/>
    </source>
</evidence>
<comment type="caution">
    <text evidence="2">The sequence shown here is derived from an EMBL/GenBank/DDBJ whole genome shotgun (WGS) entry which is preliminary data.</text>
</comment>
<keyword evidence="3" id="KW-1185">Reference proteome</keyword>
<evidence type="ECO:0000313" key="3">
    <source>
        <dbReference type="Proteomes" id="UP000235388"/>
    </source>
</evidence>
<feature type="compositionally biased region" description="Pro residues" evidence="1">
    <location>
        <begin position="426"/>
        <end position="438"/>
    </location>
</feature>
<gene>
    <name evidence="2" type="ORF">PCANC_20787</name>
</gene>
<feature type="region of interest" description="Disordered" evidence="1">
    <location>
        <begin position="363"/>
        <end position="400"/>
    </location>
</feature>
<dbReference type="EMBL" id="PGCJ01000288">
    <property type="protein sequence ID" value="PLW33945.1"/>
    <property type="molecule type" value="Genomic_DNA"/>
</dbReference>